<organism evidence="12 13">
    <name type="scientific">Bacillus phage vB_BanS_Sophrita</name>
    <dbReference type="NCBI Taxonomy" id="2894790"/>
    <lineage>
        <taxon>Viruses</taxon>
        <taxon>Duplodnaviria</taxon>
        <taxon>Heunggongvirae</taxon>
        <taxon>Uroviricota</taxon>
        <taxon>Caudoviricetes</taxon>
        <taxon>Joanripponvirinae</taxon>
        <taxon>Sophritavirus</taxon>
        <taxon>Sophritavirus sophrita</taxon>
    </lineage>
</organism>
<evidence type="ECO:0000256" key="3">
    <source>
        <dbReference type="ARBA" id="ARBA00022679"/>
    </source>
</evidence>
<feature type="domain" description="Core-binding (CB)" evidence="11">
    <location>
        <begin position="23"/>
        <end position="107"/>
    </location>
</feature>
<dbReference type="Gene3D" id="1.10.150.130">
    <property type="match status" value="1"/>
</dbReference>
<dbReference type="GO" id="GO:0016740">
    <property type="term" value="F:transferase activity"/>
    <property type="evidence" value="ECO:0007669"/>
    <property type="project" value="UniProtKB-KW"/>
</dbReference>
<evidence type="ECO:0000256" key="1">
    <source>
        <dbReference type="ARBA" id="ARBA00008857"/>
    </source>
</evidence>
<evidence type="ECO:0000256" key="4">
    <source>
        <dbReference type="ARBA" id="ARBA00022801"/>
    </source>
</evidence>
<protein>
    <recommendedName>
        <fullName evidence="2">Integrase</fullName>
    </recommendedName>
</protein>
<dbReference type="PROSITE" id="PS51900">
    <property type="entry name" value="CB"/>
    <property type="match status" value="1"/>
</dbReference>
<dbReference type="Gene3D" id="1.10.443.10">
    <property type="entry name" value="Intergrase catalytic core"/>
    <property type="match status" value="1"/>
</dbReference>
<dbReference type="EMBL" id="OK499991">
    <property type="protein sequence ID" value="UGO50800.1"/>
    <property type="molecule type" value="Genomic_DNA"/>
</dbReference>
<accession>A0AAE8YUX6</accession>
<dbReference type="Pfam" id="PF13495">
    <property type="entry name" value="Phage_int_SAM_4"/>
    <property type="match status" value="1"/>
</dbReference>
<dbReference type="InterPro" id="IPR044068">
    <property type="entry name" value="CB"/>
</dbReference>
<dbReference type="GO" id="GO:0006310">
    <property type="term" value="P:DNA recombination"/>
    <property type="evidence" value="ECO:0007669"/>
    <property type="project" value="UniProtKB-KW"/>
</dbReference>
<feature type="domain" description="Tyr recombinase" evidence="10">
    <location>
        <begin position="134"/>
        <end position="329"/>
    </location>
</feature>
<evidence type="ECO:0000256" key="2">
    <source>
        <dbReference type="ARBA" id="ARBA00016082"/>
    </source>
</evidence>
<dbReference type="GO" id="GO:0003677">
    <property type="term" value="F:DNA binding"/>
    <property type="evidence" value="ECO:0007669"/>
    <property type="project" value="UniProtKB-UniRule"/>
</dbReference>
<keyword evidence="4" id="KW-0378">Hydrolase</keyword>
<keyword evidence="13" id="KW-1185">Reference proteome</keyword>
<dbReference type="InterPro" id="IPR010998">
    <property type="entry name" value="Integrase_recombinase_N"/>
</dbReference>
<keyword evidence="8" id="KW-1160">Virus entry into host cell</keyword>
<evidence type="ECO:0000313" key="12">
    <source>
        <dbReference type="EMBL" id="UGO50800.1"/>
    </source>
</evidence>
<keyword evidence="5" id="KW-0229">DNA integration</keyword>
<dbReference type="CDD" id="cd00397">
    <property type="entry name" value="DNA_BRE_C"/>
    <property type="match status" value="1"/>
</dbReference>
<dbReference type="PANTHER" id="PTHR30349">
    <property type="entry name" value="PHAGE INTEGRASE-RELATED"/>
    <property type="match status" value="1"/>
</dbReference>
<gene>
    <name evidence="12" type="ORF">SOPHRITA_209</name>
</gene>
<dbReference type="InterPro" id="IPR013762">
    <property type="entry name" value="Integrase-like_cat_sf"/>
</dbReference>
<evidence type="ECO:0000256" key="7">
    <source>
        <dbReference type="ARBA" id="ARBA00023172"/>
    </source>
</evidence>
<keyword evidence="7" id="KW-0233">DNA recombination</keyword>
<evidence type="ECO:0000259" key="10">
    <source>
        <dbReference type="PROSITE" id="PS51898"/>
    </source>
</evidence>
<evidence type="ECO:0000256" key="9">
    <source>
        <dbReference type="PROSITE-ProRule" id="PRU01248"/>
    </source>
</evidence>
<dbReference type="InterPro" id="IPR050090">
    <property type="entry name" value="Tyrosine_recombinase_XerCD"/>
</dbReference>
<keyword evidence="3" id="KW-0808">Transferase</keyword>
<proteinExistence type="inferred from homology"/>
<dbReference type="SUPFAM" id="SSF56349">
    <property type="entry name" value="DNA breaking-rejoining enzymes"/>
    <property type="match status" value="1"/>
</dbReference>
<keyword evidence="8" id="KW-1179">Viral genome integration</keyword>
<dbReference type="GO" id="GO:0044826">
    <property type="term" value="P:viral genome integration into host DNA"/>
    <property type="evidence" value="ECO:0007669"/>
    <property type="project" value="UniProtKB-KW"/>
</dbReference>
<comment type="similarity">
    <text evidence="1">Belongs to the 'phage' integrase family.</text>
</comment>
<dbReference type="PROSITE" id="PS51898">
    <property type="entry name" value="TYR_RECOMBINASE"/>
    <property type="match status" value="1"/>
</dbReference>
<name>A0AAE8YUX6_9CAUD</name>
<dbReference type="InterPro" id="IPR004107">
    <property type="entry name" value="Integrase_SAM-like_N"/>
</dbReference>
<dbReference type="GO" id="GO:0016787">
    <property type="term" value="F:hydrolase activity"/>
    <property type="evidence" value="ECO:0007669"/>
    <property type="project" value="UniProtKB-KW"/>
</dbReference>
<dbReference type="GO" id="GO:0015074">
    <property type="term" value="P:DNA integration"/>
    <property type="evidence" value="ECO:0007669"/>
    <property type="project" value="UniProtKB-KW"/>
</dbReference>
<evidence type="ECO:0000256" key="6">
    <source>
        <dbReference type="ARBA" id="ARBA00023125"/>
    </source>
</evidence>
<evidence type="ECO:0000256" key="8">
    <source>
        <dbReference type="ARBA" id="ARBA00023195"/>
    </source>
</evidence>
<reference evidence="12" key="1">
    <citation type="submission" date="2021-10" db="EMBL/GenBank/DDBJ databases">
        <authorList>
            <person name="Lavering E.D."/>
            <person name="James R."/>
            <person name="Fairholm J.D."/>
            <person name="Ogilvie B.H."/>
            <person name="Thurgood T.L."/>
            <person name="Robison R.A."/>
            <person name="Grose J.H."/>
        </authorList>
    </citation>
    <scope>NUCLEOTIDE SEQUENCE</scope>
</reference>
<keyword evidence="6 9" id="KW-0238">DNA-binding</keyword>
<evidence type="ECO:0000313" key="13">
    <source>
        <dbReference type="Proteomes" id="UP000827460"/>
    </source>
</evidence>
<evidence type="ECO:0000256" key="5">
    <source>
        <dbReference type="ARBA" id="ARBA00022908"/>
    </source>
</evidence>
<dbReference type="PANTHER" id="PTHR30349:SF41">
    <property type="entry name" value="INTEGRASE_RECOMBINASE PROTEIN MJ0367-RELATED"/>
    <property type="match status" value="1"/>
</dbReference>
<sequence length="330" mass="38246">MILMKQKKIEEVSQHFWDNEVDEDNKELIEDFLGQEQLSPATRKQYTSALKIFAKWIHDNYKKGKKITDLKPRDARKYQDFLLREGLSPNAVKFKRSAVSSLCIFIEGYYDDEYPDFRNIFTKAVKGVAKANVRKKVPLTSAELNKLKAELKKRKEWQKLAYLLFSFDTGCRREEARQLLKEVVTYSHFVDGEGNTKKYYMTHDIRAKGGGTVGKVRTFAFNDETMEAIRKWVETRGEDDCPYVFVSKTKDGYRQLSANSFNLWCDEFSEILGKKVHPHLLRSSRATIAIVEEGKSIESVQGLLGHNSSETTQIYVVRDKSSDIDELYED</sequence>
<dbReference type="InterPro" id="IPR002104">
    <property type="entry name" value="Integrase_catalytic"/>
</dbReference>
<evidence type="ECO:0000259" key="11">
    <source>
        <dbReference type="PROSITE" id="PS51900"/>
    </source>
</evidence>
<dbReference type="GO" id="GO:0075713">
    <property type="term" value="P:establishment of integrated proviral latency"/>
    <property type="evidence" value="ECO:0007669"/>
    <property type="project" value="UniProtKB-KW"/>
</dbReference>
<dbReference type="Proteomes" id="UP000827460">
    <property type="component" value="Segment"/>
</dbReference>
<dbReference type="InterPro" id="IPR011010">
    <property type="entry name" value="DNA_brk_join_enz"/>
</dbReference>
<dbReference type="Pfam" id="PF00589">
    <property type="entry name" value="Phage_integrase"/>
    <property type="match status" value="1"/>
</dbReference>